<dbReference type="InterPro" id="IPR001633">
    <property type="entry name" value="EAL_dom"/>
</dbReference>
<protein>
    <recommendedName>
        <fullName evidence="3">cyclic-guanylate-specific phosphodiesterase</fullName>
        <ecNumber evidence="3">3.1.4.52</ecNumber>
    </recommendedName>
</protein>
<evidence type="ECO:0000259" key="13">
    <source>
        <dbReference type="PROSITE" id="PS50887"/>
    </source>
</evidence>
<reference evidence="14" key="1">
    <citation type="submission" date="2017-05" db="EMBL/GenBank/DDBJ databases">
        <authorList>
            <person name="Imhoff J.F."/>
            <person name="Rahn T."/>
            <person name="Kuenzel S."/>
            <person name="Neulinger S.C."/>
        </authorList>
    </citation>
    <scope>NUCLEOTIDE SEQUENCE</scope>
    <source>
        <strain evidence="14">DSM 4395</strain>
    </source>
</reference>
<dbReference type="InterPro" id="IPR035965">
    <property type="entry name" value="PAS-like_dom_sf"/>
</dbReference>
<evidence type="ECO:0000313" key="14">
    <source>
        <dbReference type="EMBL" id="MBK5929349.1"/>
    </source>
</evidence>
<keyword evidence="5 10" id="KW-0812">Transmembrane</keyword>
<comment type="subcellular location">
    <subcellularLocation>
        <location evidence="2">Membrane</location>
        <topology evidence="2">Multi-pass membrane protein</topology>
    </subcellularLocation>
</comment>
<dbReference type="Proteomes" id="UP001296967">
    <property type="component" value="Unassembled WGS sequence"/>
</dbReference>
<dbReference type="PROSITE" id="PS50113">
    <property type="entry name" value="PAC"/>
    <property type="match status" value="2"/>
</dbReference>
<evidence type="ECO:0000256" key="6">
    <source>
        <dbReference type="ARBA" id="ARBA00022989"/>
    </source>
</evidence>
<dbReference type="InterPro" id="IPR029787">
    <property type="entry name" value="Nucleotide_cyclase"/>
</dbReference>
<dbReference type="InterPro" id="IPR000700">
    <property type="entry name" value="PAS-assoc_C"/>
</dbReference>
<dbReference type="CDD" id="cd01948">
    <property type="entry name" value="EAL"/>
    <property type="match status" value="1"/>
</dbReference>
<keyword evidence="6 10" id="KW-1133">Transmembrane helix</keyword>
<dbReference type="EMBL" id="NHSF01000013">
    <property type="protein sequence ID" value="MBK5929349.1"/>
    <property type="molecule type" value="Genomic_DNA"/>
</dbReference>
<dbReference type="SMART" id="SM00052">
    <property type="entry name" value="EAL"/>
    <property type="match status" value="1"/>
</dbReference>
<dbReference type="InterPro" id="IPR000014">
    <property type="entry name" value="PAS"/>
</dbReference>
<evidence type="ECO:0000256" key="3">
    <source>
        <dbReference type="ARBA" id="ARBA00012282"/>
    </source>
</evidence>
<dbReference type="PROSITE" id="PS50883">
    <property type="entry name" value="EAL"/>
    <property type="match status" value="1"/>
</dbReference>
<feature type="domain" description="GGDEF" evidence="13">
    <location>
        <begin position="518"/>
        <end position="658"/>
    </location>
</feature>
<dbReference type="InterPro" id="IPR043128">
    <property type="entry name" value="Rev_trsase/Diguanyl_cyclase"/>
</dbReference>
<keyword evidence="15" id="KW-1185">Reference proteome</keyword>
<dbReference type="Pfam" id="PF08447">
    <property type="entry name" value="PAS_3"/>
    <property type="match status" value="2"/>
</dbReference>
<feature type="transmembrane region" description="Helical" evidence="10">
    <location>
        <begin position="12"/>
        <end position="32"/>
    </location>
</feature>
<keyword evidence="4" id="KW-0973">c-di-GMP</keyword>
<organism evidence="14 15">
    <name type="scientific">Halochromatium salexigens</name>
    <name type="common">Chromatium salexigens</name>
    <dbReference type="NCBI Taxonomy" id="49447"/>
    <lineage>
        <taxon>Bacteria</taxon>
        <taxon>Pseudomonadati</taxon>
        <taxon>Pseudomonadota</taxon>
        <taxon>Gammaproteobacteria</taxon>
        <taxon>Chromatiales</taxon>
        <taxon>Chromatiaceae</taxon>
        <taxon>Halochromatium</taxon>
    </lineage>
</organism>
<dbReference type="EC" id="3.1.4.52" evidence="3"/>
<name>A0AAJ0UD89_HALSE</name>
<dbReference type="SUPFAM" id="SSF55073">
    <property type="entry name" value="Nucleotide cyclase"/>
    <property type="match status" value="1"/>
</dbReference>
<dbReference type="CDD" id="cd00130">
    <property type="entry name" value="PAS"/>
    <property type="match status" value="1"/>
</dbReference>
<dbReference type="GO" id="GO:0071732">
    <property type="term" value="P:cellular response to nitric oxide"/>
    <property type="evidence" value="ECO:0007669"/>
    <property type="project" value="UniProtKB-ARBA"/>
</dbReference>
<keyword evidence="7 10" id="KW-0472">Membrane</keyword>
<dbReference type="SMART" id="SM00267">
    <property type="entry name" value="GGDEF"/>
    <property type="match status" value="1"/>
</dbReference>
<dbReference type="SUPFAM" id="SSF55785">
    <property type="entry name" value="PYP-like sensor domain (PAS domain)"/>
    <property type="match status" value="2"/>
</dbReference>
<dbReference type="CDD" id="cd01949">
    <property type="entry name" value="GGDEF"/>
    <property type="match status" value="1"/>
</dbReference>
<feature type="domain" description="PAC" evidence="11">
    <location>
        <begin position="310"/>
        <end position="362"/>
    </location>
</feature>
<evidence type="ECO:0000256" key="2">
    <source>
        <dbReference type="ARBA" id="ARBA00004141"/>
    </source>
</evidence>
<dbReference type="SMART" id="SM00091">
    <property type="entry name" value="PAS"/>
    <property type="match status" value="2"/>
</dbReference>
<dbReference type="GO" id="GO:0016020">
    <property type="term" value="C:membrane"/>
    <property type="evidence" value="ECO:0007669"/>
    <property type="project" value="UniProtKB-SubCell"/>
</dbReference>
<evidence type="ECO:0000313" key="15">
    <source>
        <dbReference type="Proteomes" id="UP001296967"/>
    </source>
</evidence>
<comment type="caution">
    <text evidence="14">The sequence shown here is derived from an EMBL/GenBank/DDBJ whole genome shotgun (WGS) entry which is preliminary data.</text>
</comment>
<dbReference type="InterPro" id="IPR000160">
    <property type="entry name" value="GGDEF_dom"/>
</dbReference>
<gene>
    <name evidence="14" type="ORF">CCR82_02075</name>
</gene>
<dbReference type="Pfam" id="PF00990">
    <property type="entry name" value="GGDEF"/>
    <property type="match status" value="1"/>
</dbReference>
<dbReference type="Pfam" id="PF00563">
    <property type="entry name" value="EAL"/>
    <property type="match status" value="1"/>
</dbReference>
<evidence type="ECO:0000256" key="4">
    <source>
        <dbReference type="ARBA" id="ARBA00022636"/>
    </source>
</evidence>
<dbReference type="SUPFAM" id="SSF141868">
    <property type="entry name" value="EAL domain-like"/>
    <property type="match status" value="1"/>
</dbReference>
<dbReference type="Gene3D" id="2.10.70.100">
    <property type="match status" value="1"/>
</dbReference>
<accession>A0AAJ0UD89</accession>
<dbReference type="InterPro" id="IPR001610">
    <property type="entry name" value="PAC"/>
</dbReference>
<evidence type="ECO:0000256" key="10">
    <source>
        <dbReference type="SAM" id="Phobius"/>
    </source>
</evidence>
<evidence type="ECO:0000256" key="5">
    <source>
        <dbReference type="ARBA" id="ARBA00022692"/>
    </source>
</evidence>
<dbReference type="PROSITE" id="PS50887">
    <property type="entry name" value="GGDEF"/>
    <property type="match status" value="1"/>
</dbReference>
<comment type="catalytic activity">
    <reaction evidence="8">
        <text>3',3'-c-di-GMP + H2O = 5'-phosphoguanylyl(3'-&gt;5')guanosine + H(+)</text>
        <dbReference type="Rhea" id="RHEA:24902"/>
        <dbReference type="ChEBI" id="CHEBI:15377"/>
        <dbReference type="ChEBI" id="CHEBI:15378"/>
        <dbReference type="ChEBI" id="CHEBI:58754"/>
        <dbReference type="ChEBI" id="CHEBI:58805"/>
        <dbReference type="EC" id="3.1.4.52"/>
    </reaction>
    <physiologicalReaction direction="left-to-right" evidence="8">
        <dbReference type="Rhea" id="RHEA:24903"/>
    </physiologicalReaction>
</comment>
<sequence>MIKLTTARSLRVRYLIGLSAIALLVTTSFVTMQHVVSKQRNFAQIVNLAGEQRGLVNRLAYFASQMATTEHQADFDQARAQVGRTINRIEDNHRLLREGSPDAGIPKITSPTLTTIYDDPMVGVDKALDSFLERARRVYATEMEDLTANSAAYIFLNVYGPYALEPMLDAAVDEYQRIGRESILRIERFELGIWLAALLTLLLELILIFRPLEKRVTESIGSLQGAITEYEETRARLVSAQELAAVGDWQWDVRTQQLSCSEQTREILGITADSVEPSLETLERRVRPDDRARWKAHLAQASVQANAGRLELQYRIQRPDGQERVIDQFVVARHDPKGALISLSGTLQDRTERFELSTRLQKLSEHIPGFIFQFELRPEGRMRFPYVSQGFVDLYGLWPEQVHEDAAPALTRIHHEDIERHTNGIYASARALHVWNDQYRVQHPDRGEIWLEGNATPERLADGATLWHGYLWEITDRKRSEEQIRELALYDPLTGLANRRLLRDRLEHALATSQRSQRHGALLMMDLDNFKTLNDTQGHDVGDALLVEVGRRVSKEVRASDTVARLGGDEFVVILEALGRDPGQAQQKAIQLATAIQQALHQPYRLMDRGCPYQTSVSIGVSLFHDLSLGADELLRRADIGMFEAKEGGRNRVCLFSEQREAQMHSRTSLVQELANAIQQGELMLYYQPQFRPDGSLHGAEALLRWRSPSRGLVAPGDFISLAEETGLILSIGDWVLNTACRHLRQIQRSGLHDDQCSLSVNISPRQFADPAFLSKVEQALTSHAAPAQGLKLELTESSLFHDMDHAIEILGQLREQGIGIELDDFGTGYSSLSYLKRLPLDALKLDGSLIADVVSDARDLAILRAAITMAKTLSLTVIAEGVETNEQRAFLTSEGCDLLQGYLLARPMPFDDLEALIERAARQRSQDPTSEPAHQLRQNRA</sequence>
<dbReference type="Gene3D" id="3.30.450.20">
    <property type="entry name" value="PAS domain"/>
    <property type="match status" value="2"/>
</dbReference>
<dbReference type="InterPro" id="IPR052155">
    <property type="entry name" value="Biofilm_reg_signaling"/>
</dbReference>
<evidence type="ECO:0000256" key="9">
    <source>
        <dbReference type="SAM" id="MobiDB-lite"/>
    </source>
</evidence>
<feature type="domain" description="PAC" evidence="11">
    <location>
        <begin position="435"/>
        <end position="486"/>
    </location>
</feature>
<dbReference type="SMART" id="SM00086">
    <property type="entry name" value="PAC"/>
    <property type="match status" value="2"/>
</dbReference>
<dbReference type="GO" id="GO:0071111">
    <property type="term" value="F:cyclic-guanylate-specific phosphodiesterase activity"/>
    <property type="evidence" value="ECO:0007669"/>
    <property type="project" value="UniProtKB-EC"/>
</dbReference>
<dbReference type="PANTHER" id="PTHR44757:SF2">
    <property type="entry name" value="BIOFILM ARCHITECTURE MAINTENANCE PROTEIN MBAA"/>
    <property type="match status" value="1"/>
</dbReference>
<evidence type="ECO:0000256" key="8">
    <source>
        <dbReference type="ARBA" id="ARBA00051114"/>
    </source>
</evidence>
<dbReference type="Pfam" id="PF13675">
    <property type="entry name" value="PilJ"/>
    <property type="match status" value="1"/>
</dbReference>
<dbReference type="PANTHER" id="PTHR44757">
    <property type="entry name" value="DIGUANYLATE CYCLASE DGCP"/>
    <property type="match status" value="1"/>
</dbReference>
<reference evidence="14" key="2">
    <citation type="journal article" date="2020" name="Microorganisms">
        <title>Osmotic Adaptation and Compatible Solute Biosynthesis of Phototrophic Bacteria as Revealed from Genome Analyses.</title>
        <authorList>
            <person name="Imhoff J.F."/>
            <person name="Rahn T."/>
            <person name="Kunzel S."/>
            <person name="Keller A."/>
            <person name="Neulinger S.C."/>
        </authorList>
    </citation>
    <scope>NUCLEOTIDE SEQUENCE</scope>
    <source>
        <strain evidence="14">DSM 4395</strain>
    </source>
</reference>
<dbReference type="InterPro" id="IPR029095">
    <property type="entry name" value="NarX-like_N"/>
</dbReference>
<feature type="region of interest" description="Disordered" evidence="9">
    <location>
        <begin position="922"/>
        <end position="942"/>
    </location>
</feature>
<evidence type="ECO:0000259" key="11">
    <source>
        <dbReference type="PROSITE" id="PS50113"/>
    </source>
</evidence>
<feature type="domain" description="EAL" evidence="12">
    <location>
        <begin position="667"/>
        <end position="922"/>
    </location>
</feature>
<evidence type="ECO:0000256" key="1">
    <source>
        <dbReference type="ARBA" id="ARBA00001946"/>
    </source>
</evidence>
<dbReference type="NCBIfam" id="TIGR00254">
    <property type="entry name" value="GGDEF"/>
    <property type="match status" value="1"/>
</dbReference>
<dbReference type="FunFam" id="3.30.70.270:FF:000001">
    <property type="entry name" value="Diguanylate cyclase domain protein"/>
    <property type="match status" value="1"/>
</dbReference>
<evidence type="ECO:0000256" key="7">
    <source>
        <dbReference type="ARBA" id="ARBA00023136"/>
    </source>
</evidence>
<comment type="cofactor">
    <cofactor evidence="1">
        <name>Mg(2+)</name>
        <dbReference type="ChEBI" id="CHEBI:18420"/>
    </cofactor>
</comment>
<dbReference type="InterPro" id="IPR013655">
    <property type="entry name" value="PAS_fold_3"/>
</dbReference>
<dbReference type="FunFam" id="3.20.20.450:FF:000001">
    <property type="entry name" value="Cyclic di-GMP phosphodiesterase yahA"/>
    <property type="match status" value="1"/>
</dbReference>
<dbReference type="Gene3D" id="3.20.20.450">
    <property type="entry name" value="EAL domain"/>
    <property type="match status" value="1"/>
</dbReference>
<evidence type="ECO:0000259" key="12">
    <source>
        <dbReference type="PROSITE" id="PS50883"/>
    </source>
</evidence>
<dbReference type="Gene3D" id="3.30.70.270">
    <property type="match status" value="1"/>
</dbReference>
<dbReference type="InterPro" id="IPR035919">
    <property type="entry name" value="EAL_sf"/>
</dbReference>
<dbReference type="AlphaFoldDB" id="A0AAJ0UD89"/>
<proteinExistence type="predicted"/>